<dbReference type="FunFam" id="3.40.50.10050:FF:000002">
    <property type="entry name" value="Eukaryotic translation initiation factor 5B"/>
    <property type="match status" value="1"/>
</dbReference>
<evidence type="ECO:0000256" key="13">
    <source>
        <dbReference type="ARBA" id="ARBA00032478"/>
    </source>
</evidence>
<feature type="compositionally biased region" description="Basic and acidic residues" evidence="16">
    <location>
        <begin position="334"/>
        <end position="345"/>
    </location>
</feature>
<dbReference type="PRINTS" id="PR00315">
    <property type="entry name" value="ELONGATNFCT"/>
</dbReference>
<evidence type="ECO:0000256" key="6">
    <source>
        <dbReference type="ARBA" id="ARBA00022490"/>
    </source>
</evidence>
<feature type="compositionally biased region" description="Basic and acidic residues" evidence="16">
    <location>
        <begin position="260"/>
        <end position="310"/>
    </location>
</feature>
<dbReference type="OrthoDB" id="4928at2759"/>
<dbReference type="PANTHER" id="PTHR43381:SF4">
    <property type="entry name" value="EUKARYOTIC TRANSLATION INITIATION FACTOR 5B"/>
    <property type="match status" value="1"/>
</dbReference>
<accession>A0A7I8VVE1</accession>
<feature type="region of interest" description="Disordered" evidence="16">
    <location>
        <begin position="1"/>
        <end position="35"/>
    </location>
</feature>
<evidence type="ECO:0000256" key="8">
    <source>
        <dbReference type="ARBA" id="ARBA00022723"/>
    </source>
</evidence>
<dbReference type="SUPFAM" id="SSF50447">
    <property type="entry name" value="Translation proteins"/>
    <property type="match status" value="1"/>
</dbReference>
<comment type="cofactor">
    <cofactor evidence="1">
        <name>a monovalent cation</name>
        <dbReference type="ChEBI" id="CHEBI:60242"/>
    </cofactor>
</comment>
<proteinExistence type="inferred from homology"/>
<feature type="compositionally biased region" description="Basic and acidic residues" evidence="16">
    <location>
        <begin position="376"/>
        <end position="399"/>
    </location>
</feature>
<comment type="caution">
    <text evidence="18">The sequence shown here is derived from an EMBL/GenBank/DDBJ whole genome shotgun (WGS) entry which is preliminary data.</text>
</comment>
<dbReference type="PROSITE" id="PS51722">
    <property type="entry name" value="G_TR_2"/>
    <property type="match status" value="1"/>
</dbReference>
<feature type="region of interest" description="Disordered" evidence="16">
    <location>
        <begin position="57"/>
        <end position="476"/>
    </location>
</feature>
<evidence type="ECO:0000256" key="12">
    <source>
        <dbReference type="ARBA" id="ARBA00023134"/>
    </source>
</evidence>
<evidence type="ECO:0000256" key="3">
    <source>
        <dbReference type="ARBA" id="ARBA00007733"/>
    </source>
</evidence>
<comment type="subcellular location">
    <subcellularLocation>
        <location evidence="2">Cytoplasm</location>
    </subcellularLocation>
</comment>
<evidence type="ECO:0000256" key="16">
    <source>
        <dbReference type="SAM" id="MobiDB-lite"/>
    </source>
</evidence>
<dbReference type="Pfam" id="PF11987">
    <property type="entry name" value="IF-2"/>
    <property type="match status" value="1"/>
</dbReference>
<dbReference type="GO" id="GO:0005525">
    <property type="term" value="F:GTP binding"/>
    <property type="evidence" value="ECO:0007669"/>
    <property type="project" value="UniProtKB-KW"/>
</dbReference>
<evidence type="ECO:0000256" key="9">
    <source>
        <dbReference type="ARBA" id="ARBA00022741"/>
    </source>
</evidence>
<evidence type="ECO:0000313" key="18">
    <source>
        <dbReference type="EMBL" id="CAD5120300.1"/>
    </source>
</evidence>
<dbReference type="FunFam" id="2.40.30.10:FF:000013">
    <property type="entry name" value="eukaryotic translation initiation factor 5B"/>
    <property type="match status" value="1"/>
</dbReference>
<dbReference type="AlphaFoldDB" id="A0A7I8VVE1"/>
<evidence type="ECO:0000256" key="14">
    <source>
        <dbReference type="ARBA" id="ARBA00053410"/>
    </source>
</evidence>
<dbReference type="GO" id="GO:0005739">
    <property type="term" value="C:mitochondrion"/>
    <property type="evidence" value="ECO:0007669"/>
    <property type="project" value="TreeGrafter"/>
</dbReference>
<dbReference type="EMBL" id="CAJFCJ010000012">
    <property type="protein sequence ID" value="CAD5120300.1"/>
    <property type="molecule type" value="Genomic_DNA"/>
</dbReference>
<feature type="compositionally biased region" description="Basic residues" evidence="16">
    <location>
        <begin position="228"/>
        <end position="239"/>
    </location>
</feature>
<comment type="subunit">
    <text evidence="15">Interacts through its C-terminal domain (CTD) with the CTD of eIF1A (EIF1AX) or with the CTD of EIF5 (mutually exclusive) through a common binding site. Interacts with eIF1A (EIF1AX) from the location of the start codon by the 43S complex until the formation of the 80S complex. Interacts with ANXA5 in a calcium and phospholipid-dependent manner.</text>
</comment>
<dbReference type="InterPro" id="IPR009000">
    <property type="entry name" value="Transl_B-barrel_sf"/>
</dbReference>
<dbReference type="InterPro" id="IPR029459">
    <property type="entry name" value="EFTU-type"/>
</dbReference>
<evidence type="ECO:0000256" key="2">
    <source>
        <dbReference type="ARBA" id="ARBA00004496"/>
    </source>
</evidence>
<keyword evidence="8" id="KW-0479">Metal-binding</keyword>
<dbReference type="SUPFAM" id="SSF52156">
    <property type="entry name" value="Initiation factor IF2/eIF5b, domain 3"/>
    <property type="match status" value="1"/>
</dbReference>
<dbReference type="Gene3D" id="3.40.50.300">
    <property type="entry name" value="P-loop containing nucleotide triphosphate hydrolases"/>
    <property type="match status" value="1"/>
</dbReference>
<keyword evidence="7" id="KW-0396">Initiation factor</keyword>
<dbReference type="NCBIfam" id="NF003078">
    <property type="entry name" value="PRK04004.1"/>
    <property type="match status" value="1"/>
</dbReference>
<evidence type="ECO:0000256" key="1">
    <source>
        <dbReference type="ARBA" id="ARBA00001944"/>
    </source>
</evidence>
<evidence type="ECO:0000256" key="11">
    <source>
        <dbReference type="ARBA" id="ARBA00022917"/>
    </source>
</evidence>
<dbReference type="InterPro" id="IPR005225">
    <property type="entry name" value="Small_GTP-bd"/>
</dbReference>
<evidence type="ECO:0000256" key="15">
    <source>
        <dbReference type="ARBA" id="ARBA00061781"/>
    </source>
</evidence>
<keyword evidence="6" id="KW-0963">Cytoplasm</keyword>
<evidence type="ECO:0000256" key="4">
    <source>
        <dbReference type="ARBA" id="ARBA00011986"/>
    </source>
</evidence>
<dbReference type="CDD" id="cd16266">
    <property type="entry name" value="IF2_aeIF5B_IV"/>
    <property type="match status" value="1"/>
</dbReference>
<gene>
    <name evidence="18" type="ORF">DGYR_LOCUS8413</name>
</gene>
<reference evidence="18 19" key="1">
    <citation type="submission" date="2020-08" db="EMBL/GenBank/DDBJ databases">
        <authorList>
            <person name="Hejnol A."/>
        </authorList>
    </citation>
    <scope>NUCLEOTIDE SEQUENCE [LARGE SCALE GENOMIC DNA]</scope>
</reference>
<dbReference type="InterPro" id="IPR015760">
    <property type="entry name" value="TIF_IF2"/>
</dbReference>
<dbReference type="InterPro" id="IPR027417">
    <property type="entry name" value="P-loop_NTPase"/>
</dbReference>
<dbReference type="PANTHER" id="PTHR43381">
    <property type="entry name" value="TRANSLATION INITIATION FACTOR IF-2-RELATED"/>
    <property type="match status" value="1"/>
</dbReference>
<keyword evidence="11" id="KW-0648">Protein biosynthesis</keyword>
<keyword evidence="12" id="KW-0342">GTP-binding</keyword>
<organism evidence="18 19">
    <name type="scientific">Dimorphilus gyrociliatus</name>
    <dbReference type="NCBI Taxonomy" id="2664684"/>
    <lineage>
        <taxon>Eukaryota</taxon>
        <taxon>Metazoa</taxon>
        <taxon>Spiralia</taxon>
        <taxon>Lophotrochozoa</taxon>
        <taxon>Annelida</taxon>
        <taxon>Polychaeta</taxon>
        <taxon>Polychaeta incertae sedis</taxon>
        <taxon>Dinophilidae</taxon>
        <taxon>Dimorphilus</taxon>
    </lineage>
</organism>
<dbReference type="Proteomes" id="UP000549394">
    <property type="component" value="Unassembled WGS sequence"/>
</dbReference>
<keyword evidence="10" id="KW-0378">Hydrolase</keyword>
<dbReference type="Gene3D" id="3.40.50.10050">
    <property type="entry name" value="Translation initiation factor IF- 2, domain 3"/>
    <property type="match status" value="1"/>
</dbReference>
<dbReference type="Gene3D" id="2.40.30.10">
    <property type="entry name" value="Translation factors"/>
    <property type="match status" value="2"/>
</dbReference>
<dbReference type="GO" id="GO:0003924">
    <property type="term" value="F:GTPase activity"/>
    <property type="evidence" value="ECO:0007669"/>
    <property type="project" value="InterPro"/>
</dbReference>
<feature type="domain" description="Tr-type G" evidence="17">
    <location>
        <begin position="497"/>
        <end position="716"/>
    </location>
</feature>
<feature type="compositionally biased region" description="Acidic residues" evidence="16">
    <location>
        <begin position="59"/>
        <end position="76"/>
    </location>
</feature>
<comment type="similarity">
    <text evidence="3">Belongs to the TRAFAC class translation factor GTPase superfamily. Classic translation factor GTPase family. IF-2 subfamily.</text>
</comment>
<feature type="compositionally biased region" description="Acidic residues" evidence="16">
    <location>
        <begin position="400"/>
        <end position="414"/>
    </location>
</feature>
<evidence type="ECO:0000313" key="19">
    <source>
        <dbReference type="Proteomes" id="UP000549394"/>
    </source>
</evidence>
<sequence>MGKPKKGKKNRTDDDWSDKEDVELDHGIILNGNDEEESIVTVKKNKKAKKNNKVLQLLNDDDDDVENEIDDIDDDPPTNNVKKSMSAFSMLNDAIDEDDDNVSPSEEIKETPKPDKKKKTKEKDNAETNNDLEDLQKSESQSKKKKKKKGKEKEKDDEDDLDAILAEMGIKSAEPSAEVEAKEEEKARKKREKKERQKKEKEQQAKKQDEPKPAEEPIPEEAEDKEKSKKKKKDKKKKEEKKEEEPKKKKSAQVKAILELQEKKRQEEERLRKEAEEAEKRLEEALRLKEEQDKKAAEKKEKQKMKDKLKRERQKANRQSKVSERALASFGITGKEKENREEEPIKRKKPIYTKKKKPQQTPTEEKLPAIPVTVVEEPKDKTPAEEKEKSPEIPSSDKIDENEDVKEDWAESSDDEKTPPVSEKVNKKSVKIVEQKSVDRQESSEESSDESSEEDEESSDEDWEDDAMKGMTSIERGKERVKRKHFYYEDKRKTDVLRAPVVCVLGHVDTGKTKILDKLRRTNVQLGEAGGITQQIGATNVPKAAILDKTKMCKNFTKQELKLPGLLIIDTPGHESFSNLRDRGSSLCDVAVLVVDIMHGLEPQTIESIELLKKKKTPFVIALNKIDRLYDWRPNPNTDVVNTLAKMQTHTKHEFEERWNHSYVQLMEQGLNVALFHENKNPEEYISVVPTSAHSGDGMGNLLASICELGQNQIPKELAVSEELCASVMEVKEQHGLGTTLDVILLQGQLKEGDCIILAGSDGPIVTQIRGLLMPQPLKELRVKSSYERHKIVNAAQGVKIIAKELDKALAGLPLYSTKNPDEIEYYKSHLSKMLQDVLSEIKLSERGVYVQASTLGSMEALLKFFRDSKIPYAGINIGPLHKRDVVKASTMLEHDPQWACILAFDVKVEREAQELADSVGVKIFTADIIYHLYDSFNKYLDDLKKKRREELKDVVVFPSKLKILPQYIFNKRDPIVMGVIIEAGTLKVGTPLCVPTKEFCELGRVVSIEKSHSNVDSAKKGDEVCIKIEPLPGVAPRLYGRHFDAEDMLVSKISRDSIDALKECFREEMQKSDWVLIVELKKVFSII</sequence>
<protein>
    <recommendedName>
        <fullName evidence="5">Eukaryotic translation initiation factor 5B</fullName>
        <ecNumber evidence="4">3.6.5.3</ecNumber>
    </recommendedName>
    <alternativeName>
        <fullName evidence="13">Translation initiation factor IF-2</fullName>
    </alternativeName>
</protein>
<dbReference type="CDD" id="cd03703">
    <property type="entry name" value="aeIF5B_II"/>
    <property type="match status" value="1"/>
</dbReference>
<feature type="compositionally biased region" description="Acidic residues" evidence="16">
    <location>
        <begin position="444"/>
        <end position="465"/>
    </location>
</feature>
<evidence type="ECO:0000256" key="10">
    <source>
        <dbReference type="ARBA" id="ARBA00022801"/>
    </source>
</evidence>
<dbReference type="FunFam" id="2.40.30.10:FF:000026">
    <property type="entry name" value="Eukaryotic translation initiation factor 5B"/>
    <property type="match status" value="1"/>
</dbReference>
<dbReference type="CDD" id="cd01887">
    <property type="entry name" value="IF2_eIF5B"/>
    <property type="match status" value="1"/>
</dbReference>
<dbReference type="InterPro" id="IPR023115">
    <property type="entry name" value="TIF_IF2_dom3"/>
</dbReference>
<dbReference type="FunFam" id="3.40.50.300:FF:000112">
    <property type="entry name" value="Eukaryotic translation initiation factor 5B"/>
    <property type="match status" value="1"/>
</dbReference>
<feature type="compositionally biased region" description="Basic residues" evidence="16">
    <location>
        <begin position="346"/>
        <end position="358"/>
    </location>
</feature>
<evidence type="ECO:0000256" key="7">
    <source>
        <dbReference type="ARBA" id="ARBA00022540"/>
    </source>
</evidence>
<evidence type="ECO:0000256" key="5">
    <source>
        <dbReference type="ARBA" id="ARBA00013824"/>
    </source>
</evidence>
<dbReference type="EC" id="3.6.5.3" evidence="4"/>
<dbReference type="SUPFAM" id="SSF52540">
    <property type="entry name" value="P-loop containing nucleoside triphosphate hydrolases"/>
    <property type="match status" value="1"/>
</dbReference>
<name>A0A7I8VVE1_9ANNE</name>
<dbReference type="Pfam" id="PF14578">
    <property type="entry name" value="GTP_EFTU_D4"/>
    <property type="match status" value="1"/>
</dbReference>
<dbReference type="GO" id="GO:0046872">
    <property type="term" value="F:metal ion binding"/>
    <property type="evidence" value="ECO:0007669"/>
    <property type="project" value="UniProtKB-KW"/>
</dbReference>
<evidence type="ECO:0000259" key="17">
    <source>
        <dbReference type="PROSITE" id="PS51722"/>
    </source>
</evidence>
<dbReference type="NCBIfam" id="TIGR00231">
    <property type="entry name" value="small_GTP"/>
    <property type="match status" value="1"/>
</dbReference>
<dbReference type="InterPro" id="IPR036925">
    <property type="entry name" value="TIF_IF2_dom3_sf"/>
</dbReference>
<keyword evidence="9" id="KW-0547">Nucleotide-binding</keyword>
<feature type="compositionally biased region" description="Basic and acidic residues" evidence="16">
    <location>
        <begin position="194"/>
        <end position="215"/>
    </location>
</feature>
<comment type="function">
    <text evidence="14">Plays a role in translation initiation. Ribosome-dependent GTPase that promotes the joining of the 60S ribosomal subunit to the pre-initiation complex to form the 80S initiation complex with the initiator methionine-tRNA in the P-site base paired to the start codon. Together with eIF1A (EIF1AX), actively orients the initiator methionine-tRNA in a conformation that allows 60S ribosomal subunit joining to form the 80S initiation complex. Is released after formation of the 80S initiation complex. Its GTPase activity is not essential for ribosomal subunits joining, but GTP hydrolysis is needed for eIF1A (EIF1AX) ejection quickly followed by EIF5B release to form elongation-competent ribosomes. In contrast to its procaryotic homolog, does not promote recruitment of Met-rRNA to the small ribosomal subunit.</text>
</comment>
<feature type="compositionally biased region" description="Basic and acidic residues" evidence="16">
    <location>
        <begin position="431"/>
        <end position="443"/>
    </location>
</feature>
<dbReference type="InterPro" id="IPR000795">
    <property type="entry name" value="T_Tr_GTP-bd_dom"/>
</dbReference>
<dbReference type="Pfam" id="PF00009">
    <property type="entry name" value="GTP_EFTU"/>
    <property type="match status" value="1"/>
</dbReference>
<keyword evidence="19" id="KW-1185">Reference proteome</keyword>
<dbReference type="GO" id="GO:0003743">
    <property type="term" value="F:translation initiation factor activity"/>
    <property type="evidence" value="ECO:0007669"/>
    <property type="project" value="UniProtKB-KW"/>
</dbReference>